<dbReference type="AlphaFoldDB" id="A0AAX4FSA9"/>
<dbReference type="GeneID" id="85732565"/>
<accession>A0AAX4FSA9</accession>
<dbReference type="KEGG" id="mrc:R6Y96_05370"/>
<name>A0AAX4FSA9_9EURY</name>
<dbReference type="InterPro" id="IPR010866">
    <property type="entry name" value="A-2_8-polyST"/>
</dbReference>
<reference evidence="1 2" key="1">
    <citation type="submission" date="2023-10" db="EMBL/GenBank/DDBJ databases">
        <title>The complete genome sequence of Methanoculleus receptaculi DSM 18860.</title>
        <authorList>
            <person name="Lai S.-J."/>
            <person name="You Y.-T."/>
            <person name="Chen S.-C."/>
        </authorList>
    </citation>
    <scope>NUCLEOTIDE SEQUENCE [LARGE SCALE GENOMIC DNA]</scope>
    <source>
        <strain evidence="1 2">DSM 18860</strain>
    </source>
</reference>
<dbReference type="Proteomes" id="UP001305652">
    <property type="component" value="Chromosome"/>
</dbReference>
<dbReference type="RefSeq" id="WP_318620162.1">
    <property type="nucleotide sequence ID" value="NZ_CP137642.1"/>
</dbReference>
<protein>
    <submittedName>
        <fullName evidence="1">Polysialyltransferase family glycosyltransferase</fullName>
    </submittedName>
</protein>
<evidence type="ECO:0000313" key="2">
    <source>
        <dbReference type="Proteomes" id="UP001305652"/>
    </source>
</evidence>
<dbReference type="EMBL" id="CP137642">
    <property type="protein sequence ID" value="WOX56757.1"/>
    <property type="molecule type" value="Genomic_DNA"/>
</dbReference>
<organism evidence="1 2">
    <name type="scientific">Methanoculleus receptaculi</name>
    <dbReference type="NCBI Taxonomy" id="394967"/>
    <lineage>
        <taxon>Archaea</taxon>
        <taxon>Methanobacteriati</taxon>
        <taxon>Methanobacteriota</taxon>
        <taxon>Stenosarchaea group</taxon>
        <taxon>Methanomicrobia</taxon>
        <taxon>Methanomicrobiales</taxon>
        <taxon>Methanomicrobiaceae</taxon>
        <taxon>Methanoculleus</taxon>
    </lineage>
</organism>
<evidence type="ECO:0000313" key="1">
    <source>
        <dbReference type="EMBL" id="WOX56757.1"/>
    </source>
</evidence>
<sequence length="376" mass="43696">MKDVFLAFTPYHILLACALIFDMEQSSEIDLIIFRDFFEADKFANSIAKTEIADRADIYIRKGTYESRTYNSYIQRFIRKDSELNIQQENIRFIKNYFKENPDIHIVYSFNDARGECQLAYYLNKKRGGTNIYVEDGFAVYSTQTSPSPSIAGRVYNRVYNSPWHQFIKYHGGYKYTSKIMCLKPSLIRDELKCKPIQEISRKTLCNLKKNSITDILLHDYRFSRPKNIDTLIILPHSEFLQQHSYFEPYVDLIEKILAITEDLGMGVYVKYHPREKNYFLQSIDRSVELIPQGLPAEALFLHLVNYNPKLLLGDISTSLLTGKIICESTSVVSLLNLYGKDYFNTSDFMIKAGIFVPSNIHELKLHIIDILNEGL</sequence>
<dbReference type="PROSITE" id="PS51257">
    <property type="entry name" value="PROKAR_LIPOPROTEIN"/>
    <property type="match status" value="1"/>
</dbReference>
<keyword evidence="2" id="KW-1185">Reference proteome</keyword>
<dbReference type="Pfam" id="PF07388">
    <property type="entry name" value="A-2_8-polyST"/>
    <property type="match status" value="1"/>
</dbReference>
<proteinExistence type="predicted"/>
<gene>
    <name evidence="1" type="ORF">R6Y96_05370</name>
</gene>